<keyword evidence="2" id="KW-1185">Reference proteome</keyword>
<evidence type="ECO:0000313" key="1">
    <source>
        <dbReference type="EMBL" id="KAJ4952273.1"/>
    </source>
</evidence>
<sequence>MMRGHLASLTGLSQASLTTVRKLSWDDHMLKYLNGFGPFGPGTIPVQSEITEIIEDDDQIIAEAPVNDGNLAEESLPAEHAMPKITAMGTRHHILASVTVITAGLTIGYQMGIIGDI</sequence>
<dbReference type="Proteomes" id="UP001141806">
    <property type="component" value="Unassembled WGS sequence"/>
</dbReference>
<reference evidence="1" key="1">
    <citation type="journal article" date="2023" name="Plant J.">
        <title>The genome of the king protea, Protea cynaroides.</title>
        <authorList>
            <person name="Chang J."/>
            <person name="Duong T.A."/>
            <person name="Schoeman C."/>
            <person name="Ma X."/>
            <person name="Roodt D."/>
            <person name="Barker N."/>
            <person name="Li Z."/>
            <person name="Van de Peer Y."/>
            <person name="Mizrachi E."/>
        </authorList>
    </citation>
    <scope>NUCLEOTIDE SEQUENCE</scope>
    <source>
        <tissue evidence="1">Young leaves</tissue>
    </source>
</reference>
<dbReference type="EMBL" id="JAMYWD010000012">
    <property type="protein sequence ID" value="KAJ4952273.1"/>
    <property type="molecule type" value="Genomic_DNA"/>
</dbReference>
<proteinExistence type="predicted"/>
<protein>
    <submittedName>
        <fullName evidence="1">Uncharacterized protein</fullName>
    </submittedName>
</protein>
<dbReference type="AlphaFoldDB" id="A0A9Q0GR80"/>
<organism evidence="1 2">
    <name type="scientific">Protea cynaroides</name>
    <dbReference type="NCBI Taxonomy" id="273540"/>
    <lineage>
        <taxon>Eukaryota</taxon>
        <taxon>Viridiplantae</taxon>
        <taxon>Streptophyta</taxon>
        <taxon>Embryophyta</taxon>
        <taxon>Tracheophyta</taxon>
        <taxon>Spermatophyta</taxon>
        <taxon>Magnoliopsida</taxon>
        <taxon>Proteales</taxon>
        <taxon>Proteaceae</taxon>
        <taxon>Protea</taxon>
    </lineage>
</organism>
<evidence type="ECO:0000313" key="2">
    <source>
        <dbReference type="Proteomes" id="UP001141806"/>
    </source>
</evidence>
<comment type="caution">
    <text evidence="1">The sequence shown here is derived from an EMBL/GenBank/DDBJ whole genome shotgun (WGS) entry which is preliminary data.</text>
</comment>
<name>A0A9Q0GR80_9MAGN</name>
<accession>A0A9Q0GR80</accession>
<gene>
    <name evidence="1" type="ORF">NE237_029105</name>
</gene>